<evidence type="ECO:0000256" key="5">
    <source>
        <dbReference type="ARBA" id="ARBA00022991"/>
    </source>
</evidence>
<dbReference type="Gene3D" id="3.40.50.620">
    <property type="entry name" value="HUPs"/>
    <property type="match status" value="1"/>
</dbReference>
<comment type="caution">
    <text evidence="8">The sequence shown here is derived from an EMBL/GenBank/DDBJ whole genome shotgun (WGS) entry which is preliminary data.</text>
</comment>
<dbReference type="InterPro" id="IPR036155">
    <property type="entry name" value="Crypto/Photolyase_N_sf"/>
</dbReference>
<evidence type="ECO:0000256" key="3">
    <source>
        <dbReference type="ARBA" id="ARBA00022630"/>
    </source>
</evidence>
<dbReference type="InterPro" id="IPR018394">
    <property type="entry name" value="DNA_photolyase_1_CS_C"/>
</dbReference>
<dbReference type="InterPro" id="IPR005101">
    <property type="entry name" value="Cryptochr/Photolyase_FAD-bd"/>
</dbReference>
<reference evidence="9" key="1">
    <citation type="journal article" date="2019" name="Int. J. Syst. Evol. Microbiol.">
        <title>The Global Catalogue of Microorganisms (GCM) 10K type strain sequencing project: providing services to taxonomists for standard genome sequencing and annotation.</title>
        <authorList>
            <consortium name="The Broad Institute Genomics Platform"/>
            <consortium name="The Broad Institute Genome Sequencing Center for Infectious Disease"/>
            <person name="Wu L."/>
            <person name="Ma J."/>
        </authorList>
    </citation>
    <scope>NUCLEOTIDE SEQUENCE [LARGE SCALE GENOMIC DNA]</scope>
    <source>
        <strain evidence="9">NBRC 101365</strain>
    </source>
</reference>
<keyword evidence="5 6" id="KW-0157">Chromophore</keyword>
<dbReference type="Pfam" id="PF00875">
    <property type="entry name" value="DNA_photolyase"/>
    <property type="match status" value="1"/>
</dbReference>
<keyword evidence="9" id="KW-1185">Reference proteome</keyword>
<evidence type="ECO:0000256" key="4">
    <source>
        <dbReference type="ARBA" id="ARBA00022827"/>
    </source>
</evidence>
<dbReference type="InterPro" id="IPR006050">
    <property type="entry name" value="DNA_photolyase_N"/>
</dbReference>
<dbReference type="SUPFAM" id="SSF52425">
    <property type="entry name" value="Cryptochrome/photolyase, N-terminal domain"/>
    <property type="match status" value="1"/>
</dbReference>
<evidence type="ECO:0000256" key="2">
    <source>
        <dbReference type="ARBA" id="ARBA00001974"/>
    </source>
</evidence>
<dbReference type="InterPro" id="IPR036134">
    <property type="entry name" value="Crypto/Photolyase_FAD-like_sf"/>
</dbReference>
<gene>
    <name evidence="8" type="ORF">GCM10007874_22840</name>
</gene>
<dbReference type="Pfam" id="PF03441">
    <property type="entry name" value="FAD_binding_7"/>
    <property type="match status" value="1"/>
</dbReference>
<evidence type="ECO:0000313" key="8">
    <source>
        <dbReference type="EMBL" id="GLS19267.1"/>
    </source>
</evidence>
<evidence type="ECO:0000313" key="9">
    <source>
        <dbReference type="Proteomes" id="UP001156882"/>
    </source>
</evidence>
<dbReference type="InterPro" id="IPR014729">
    <property type="entry name" value="Rossmann-like_a/b/a_fold"/>
</dbReference>
<name>A0ABQ6CI03_9HYPH</name>
<proteinExistence type="inferred from homology"/>
<dbReference type="PROSITE" id="PS00394">
    <property type="entry name" value="DNA_PHOTOLYASES_1_1"/>
    <property type="match status" value="1"/>
</dbReference>
<evidence type="ECO:0000259" key="7">
    <source>
        <dbReference type="PROSITE" id="PS51645"/>
    </source>
</evidence>
<keyword evidence="3 6" id="KW-0285">Flavoprotein</keyword>
<dbReference type="PANTHER" id="PTHR11455:SF9">
    <property type="entry name" value="CRYPTOCHROME CIRCADIAN CLOCK 5 ISOFORM X1"/>
    <property type="match status" value="1"/>
</dbReference>
<dbReference type="Gene3D" id="1.10.579.10">
    <property type="entry name" value="DNA Cyclobutane Dipyrimidine Photolyase, subunit A, domain 3"/>
    <property type="match status" value="1"/>
</dbReference>
<dbReference type="PANTHER" id="PTHR11455">
    <property type="entry name" value="CRYPTOCHROME"/>
    <property type="match status" value="1"/>
</dbReference>
<feature type="domain" description="Photolyase/cryptochrome alpha/beta" evidence="7">
    <location>
        <begin position="13"/>
        <end position="142"/>
    </location>
</feature>
<dbReference type="Gene3D" id="1.25.40.80">
    <property type="match status" value="1"/>
</dbReference>
<sequence length="496" mass="55719">MQGAAMKNSSSAAPIIVWFRSDLRLSDNPALHAATEAGSPVVCLYVHEKPQHDLRPPQGAALWWQHGSLANLNQSLKKHGGCLHALAGHAGEIVEALAETVGARGVYWNRRYDPAGRDVDTRIKTRLRERGRVVESFNASLLHEPWTILNRAGSPFRVFTPYWAEGLRQGDPESPLPGPKKIQFASLPGPLAERFRYPAGLDPDPQDPDWAATMRELRPRGEEGAQQRLEAFLDEGLNGYADNRDRLDRQATSRLSPYLRFGNISVRQIWHAMVARQHAGALKAMNRDIEKFKSELGWREFSYSLLYHAPALHRQNIQPSFDAMPWRRDKAALQAWQRGRTGYPVVDAAMRELWATGSMHNRARMIVGSFLVKHLLIDWREGESWFWNTLVDADPANNPASWQWVAGTGANAAPYFRILNPILQGEKFDPDGAYVKRWLPELAKLPGGVVHHPWTASAVELHDAGISLGDDYPHPIVDHDAARKRALATWKSMRGS</sequence>
<comment type="cofactor">
    <cofactor evidence="1">
        <name>(6R)-5,10-methylene-5,6,7,8-tetrahydrofolate</name>
        <dbReference type="ChEBI" id="CHEBI:15636"/>
    </cofactor>
</comment>
<comment type="similarity">
    <text evidence="6">Belongs to the DNA photolyase family.</text>
</comment>
<dbReference type="PROSITE" id="PS51645">
    <property type="entry name" value="PHR_CRY_ALPHA_BETA"/>
    <property type="match status" value="1"/>
</dbReference>
<dbReference type="EMBL" id="BSPC01000022">
    <property type="protein sequence ID" value="GLS19267.1"/>
    <property type="molecule type" value="Genomic_DNA"/>
</dbReference>
<dbReference type="PRINTS" id="PR00147">
    <property type="entry name" value="DNAPHOTLYASE"/>
</dbReference>
<organism evidence="8 9">
    <name type="scientific">Labrys miyagiensis</name>
    <dbReference type="NCBI Taxonomy" id="346912"/>
    <lineage>
        <taxon>Bacteria</taxon>
        <taxon>Pseudomonadati</taxon>
        <taxon>Pseudomonadota</taxon>
        <taxon>Alphaproteobacteria</taxon>
        <taxon>Hyphomicrobiales</taxon>
        <taxon>Xanthobacteraceae</taxon>
        <taxon>Labrys</taxon>
    </lineage>
</organism>
<protein>
    <submittedName>
        <fullName evidence="8">Deoxyribodipyrimidine photo-lyase</fullName>
    </submittedName>
</protein>
<accession>A0ABQ6CI03</accession>
<comment type="cofactor">
    <cofactor evidence="2">
        <name>FAD</name>
        <dbReference type="ChEBI" id="CHEBI:57692"/>
    </cofactor>
</comment>
<evidence type="ECO:0000256" key="1">
    <source>
        <dbReference type="ARBA" id="ARBA00001932"/>
    </source>
</evidence>
<dbReference type="InterPro" id="IPR002081">
    <property type="entry name" value="Cryptochrome/DNA_photolyase_1"/>
</dbReference>
<dbReference type="Proteomes" id="UP001156882">
    <property type="component" value="Unassembled WGS sequence"/>
</dbReference>
<dbReference type="SUPFAM" id="SSF48173">
    <property type="entry name" value="Cryptochrome/photolyase FAD-binding domain"/>
    <property type="match status" value="1"/>
</dbReference>
<keyword evidence="4 6" id="KW-0274">FAD</keyword>
<evidence type="ECO:0000256" key="6">
    <source>
        <dbReference type="RuleBase" id="RU004182"/>
    </source>
</evidence>